<dbReference type="InterPro" id="IPR002885">
    <property type="entry name" value="PPR_rpt"/>
</dbReference>
<dbReference type="AlphaFoldDB" id="A0AAD3XQ73"/>
<evidence type="ECO:0008006" key="5">
    <source>
        <dbReference type="Google" id="ProtNLM"/>
    </source>
</evidence>
<keyword evidence="4" id="KW-1185">Reference proteome</keyword>
<dbReference type="SUPFAM" id="SSF48452">
    <property type="entry name" value="TPR-like"/>
    <property type="match status" value="1"/>
</dbReference>
<accession>A0AAD3XQ73</accession>
<dbReference type="PANTHER" id="PTHR47926">
    <property type="entry name" value="PENTATRICOPEPTIDE REPEAT-CONTAINING PROTEIN"/>
    <property type="match status" value="1"/>
</dbReference>
<feature type="repeat" description="PPR" evidence="2">
    <location>
        <begin position="287"/>
        <end position="321"/>
    </location>
</feature>
<dbReference type="PROSITE" id="PS51375">
    <property type="entry name" value="PPR"/>
    <property type="match status" value="9"/>
</dbReference>
<dbReference type="InterPro" id="IPR046960">
    <property type="entry name" value="PPR_At4g14850-like_plant"/>
</dbReference>
<feature type="repeat" description="PPR" evidence="2">
    <location>
        <begin position="388"/>
        <end position="422"/>
    </location>
</feature>
<dbReference type="EMBL" id="BSYO01000012">
    <property type="protein sequence ID" value="GMH13347.1"/>
    <property type="molecule type" value="Genomic_DNA"/>
</dbReference>
<dbReference type="InterPro" id="IPR011990">
    <property type="entry name" value="TPR-like_helical_dom_sf"/>
</dbReference>
<dbReference type="PANTHER" id="PTHR47926:SF386">
    <property type="entry name" value="PENTATRICOPEPTIDE REPEAT-CONTAINING PROTEIN"/>
    <property type="match status" value="1"/>
</dbReference>
<dbReference type="InterPro" id="IPR046848">
    <property type="entry name" value="E_motif"/>
</dbReference>
<comment type="caution">
    <text evidence="3">The sequence shown here is derived from an EMBL/GenBank/DDBJ whole genome shotgun (WGS) entry which is preliminary data.</text>
</comment>
<dbReference type="GO" id="GO:0003729">
    <property type="term" value="F:mRNA binding"/>
    <property type="evidence" value="ECO:0007669"/>
    <property type="project" value="UniProtKB-ARBA"/>
</dbReference>
<feature type="repeat" description="PPR" evidence="2">
    <location>
        <begin position="591"/>
        <end position="625"/>
    </location>
</feature>
<dbReference type="Pfam" id="PF01535">
    <property type="entry name" value="PPR"/>
    <property type="match status" value="6"/>
</dbReference>
<evidence type="ECO:0000313" key="3">
    <source>
        <dbReference type="EMBL" id="GMH13347.1"/>
    </source>
</evidence>
<proteinExistence type="predicted"/>
<evidence type="ECO:0000256" key="2">
    <source>
        <dbReference type="PROSITE-ProRule" id="PRU00708"/>
    </source>
</evidence>
<protein>
    <recommendedName>
        <fullName evidence="5">Pentatricopeptide repeat-containing protein</fullName>
    </recommendedName>
</protein>
<gene>
    <name evidence="3" type="ORF">Nepgr_015188</name>
</gene>
<feature type="repeat" description="PPR" evidence="2">
    <location>
        <begin position="157"/>
        <end position="187"/>
    </location>
</feature>
<reference evidence="3" key="1">
    <citation type="submission" date="2023-05" db="EMBL/GenBank/DDBJ databases">
        <title>Nepenthes gracilis genome sequencing.</title>
        <authorList>
            <person name="Fukushima K."/>
        </authorList>
    </citation>
    <scope>NUCLEOTIDE SEQUENCE</scope>
    <source>
        <strain evidence="3">SING2019-196</strain>
    </source>
</reference>
<feature type="repeat" description="PPR" evidence="2">
    <location>
        <begin position="489"/>
        <end position="523"/>
    </location>
</feature>
<dbReference type="FunFam" id="1.25.40.10:FF:000427">
    <property type="entry name" value="Pentatricopeptide repeat-containing protein chloroplastic"/>
    <property type="match status" value="1"/>
</dbReference>
<name>A0AAD3XQ73_NEPGR</name>
<dbReference type="FunFam" id="1.25.40.10:FF:000090">
    <property type="entry name" value="Pentatricopeptide repeat-containing protein, chloroplastic"/>
    <property type="match status" value="1"/>
</dbReference>
<sequence>MTIQTPRGPLQSLFAADSRIPMTDLSDYLCLLRVCKGLRSLLQIHGRLVVLGIAQSDFILAHLINIYSSFQQCESARFVFNSVPNHSVVLYNSMIRAYTRSSQNDNALKLYHEMLDGDTKPDKYTYTFLLKAFTGKLEFAEGVNIHRQVAKAGLESDMFIATGLIDMYCKMGQLECARELFDKMPKRDVVAWNAMISGFSQSKNSIVALNLFRRMQLSGVSPNSVSLLNLFPAVCKLVDLQLCRCIHGFVIRRDFQSQVINGMIDMYSKCGCVGDARSVFDRMCNRDNVSWGTMMAGYAHNGYFESVLELFEEIKKENRLINKVSVVSSALAASELRDLEKGKEIHSCARQQHIDSDILVATAVMMMYAKCGELNKAKRLFEGFNERDLVAWSALISAFVQSGFPKDALCLFREMLNEKIKPNGVTLMSILPACAEHSYLKLGRSIHCYSLKAGFDSETSTGSALVSMYAKCGLFDPARVIFHRMPCKDVVTWNALINGYAQVCYPSHALEMFDRLRSSGMKPDSGTMVGVVPACALSHDLDKGTYFHALIIKSGFQSDAHVKNALIDMYAKCGRLLLAELLFNEADYVKDEVTWNAIIAAYMHNNCSKKAISAFREMREGGLQPNMVSIVSVLPAVADLTALQDGIALHAYTIRLGYLANTLVGNSLIDMYAKCGRFDYAKKHFDEMENRDTISWNAMLAGYAVHGHGNHAISLFLQMQESNVMVDAVSFLCVLSACRHAGLVEEGRNVFRFMCDKHHFEPQLEHYACMVDLLGRSGLFDETMDLINEMPVEPDAGLWGALLGACRMHSNVKLAEVALNHLVKLEPRNPAHHVGLSNIYAQSGRWLDAGDTRLKLTDNGLKKITGCSWVEVKTGSTYLQ</sequence>
<dbReference type="GO" id="GO:0009451">
    <property type="term" value="P:RNA modification"/>
    <property type="evidence" value="ECO:0007669"/>
    <property type="project" value="InterPro"/>
</dbReference>
<feature type="repeat" description="PPR" evidence="2">
    <location>
        <begin position="661"/>
        <end position="691"/>
    </location>
</feature>
<dbReference type="Pfam" id="PF20431">
    <property type="entry name" value="E_motif"/>
    <property type="match status" value="1"/>
</dbReference>
<feature type="repeat" description="PPR" evidence="2">
    <location>
        <begin position="188"/>
        <end position="222"/>
    </location>
</feature>
<dbReference type="Proteomes" id="UP001279734">
    <property type="component" value="Unassembled WGS sequence"/>
</dbReference>
<dbReference type="Gene3D" id="1.25.40.10">
    <property type="entry name" value="Tetratricopeptide repeat domain"/>
    <property type="match status" value="8"/>
</dbReference>
<evidence type="ECO:0000256" key="1">
    <source>
        <dbReference type="ARBA" id="ARBA00022737"/>
    </source>
</evidence>
<keyword evidence="1" id="KW-0677">Repeat</keyword>
<organism evidence="3 4">
    <name type="scientific">Nepenthes gracilis</name>
    <name type="common">Slender pitcher plant</name>
    <dbReference type="NCBI Taxonomy" id="150966"/>
    <lineage>
        <taxon>Eukaryota</taxon>
        <taxon>Viridiplantae</taxon>
        <taxon>Streptophyta</taxon>
        <taxon>Embryophyta</taxon>
        <taxon>Tracheophyta</taxon>
        <taxon>Spermatophyta</taxon>
        <taxon>Magnoliopsida</taxon>
        <taxon>eudicotyledons</taxon>
        <taxon>Gunneridae</taxon>
        <taxon>Pentapetalae</taxon>
        <taxon>Caryophyllales</taxon>
        <taxon>Nepenthaceae</taxon>
        <taxon>Nepenthes</taxon>
    </lineage>
</organism>
<dbReference type="NCBIfam" id="TIGR00756">
    <property type="entry name" value="PPR"/>
    <property type="match status" value="9"/>
</dbReference>
<evidence type="ECO:0000313" key="4">
    <source>
        <dbReference type="Proteomes" id="UP001279734"/>
    </source>
</evidence>
<feature type="repeat" description="PPR" evidence="2">
    <location>
        <begin position="692"/>
        <end position="726"/>
    </location>
</feature>
<dbReference type="FunFam" id="1.25.40.10:FF:000031">
    <property type="entry name" value="Pentatricopeptide repeat-containing protein mitochondrial"/>
    <property type="match status" value="1"/>
</dbReference>
<dbReference type="Pfam" id="PF13041">
    <property type="entry name" value="PPR_2"/>
    <property type="match status" value="6"/>
</dbReference>
<dbReference type="Pfam" id="PF12854">
    <property type="entry name" value="PPR_1"/>
    <property type="match status" value="1"/>
</dbReference>
<feature type="repeat" description="PPR" evidence="2">
    <location>
        <begin position="87"/>
        <end position="121"/>
    </location>
</feature>
<dbReference type="FunFam" id="1.25.40.10:FF:000073">
    <property type="entry name" value="Pentatricopeptide repeat-containing protein chloroplastic"/>
    <property type="match status" value="2"/>
</dbReference>